<dbReference type="InterPro" id="IPR040990">
    <property type="entry name" value="DUF5600"/>
</dbReference>
<dbReference type="PROSITE" id="PS50222">
    <property type="entry name" value="EF_HAND_2"/>
    <property type="match status" value="1"/>
</dbReference>
<evidence type="ECO:0000256" key="8">
    <source>
        <dbReference type="ARBA" id="ARBA00022771"/>
    </source>
</evidence>
<keyword evidence="14" id="KW-0808">Transferase</keyword>
<evidence type="ECO:0000256" key="14">
    <source>
        <dbReference type="RuleBase" id="RU367001"/>
    </source>
</evidence>
<evidence type="ECO:0000256" key="15">
    <source>
        <dbReference type="SAM" id="MobiDB-lite"/>
    </source>
</evidence>
<evidence type="ECO:0000259" key="18">
    <source>
        <dbReference type="PROSITE" id="PS50222"/>
    </source>
</evidence>
<evidence type="ECO:0000256" key="2">
    <source>
        <dbReference type="ARBA" id="ARBA00004413"/>
    </source>
</evidence>
<feature type="domain" description="Cbl-PTB" evidence="19">
    <location>
        <begin position="217"/>
        <end position="507"/>
    </location>
</feature>
<dbReference type="Gene3D" id="3.40.50.300">
    <property type="entry name" value="P-loop containing nucleotide triphosphate hydrolases"/>
    <property type="match status" value="1"/>
</dbReference>
<evidence type="ECO:0000256" key="1">
    <source>
        <dbReference type="ARBA" id="ARBA00004125"/>
    </source>
</evidence>
<dbReference type="Gene3D" id="3.30.40.10">
    <property type="entry name" value="Zinc/RING finger domain, C3HC4 (zinc finger)"/>
    <property type="match status" value="1"/>
</dbReference>
<dbReference type="CDD" id="cd16502">
    <property type="entry name" value="RING-HC_Cbl-like"/>
    <property type="match status" value="1"/>
</dbReference>
<dbReference type="InterPro" id="IPR045063">
    <property type="entry name" value="Dynamin_N"/>
</dbReference>
<evidence type="ECO:0000256" key="4">
    <source>
        <dbReference type="ARBA" id="ARBA00022553"/>
    </source>
</evidence>
<dbReference type="InterPro" id="IPR014742">
    <property type="entry name" value="Adaptor_Cbl_SH2-like"/>
</dbReference>
<dbReference type="InterPro" id="IPR000261">
    <property type="entry name" value="EH_dom"/>
</dbReference>
<dbReference type="InterPro" id="IPR036537">
    <property type="entry name" value="Adaptor_Cbl_N_dom_sf"/>
</dbReference>
<proteinExistence type="predicted"/>
<dbReference type="Proteomes" id="UP001158576">
    <property type="component" value="Chromosome 1"/>
</dbReference>
<sequence length="1176" mass="133513">MSPQFNPGIADFGDSVLFLPRLPWAKADPLVRGKIYLFEDPGKKAENLIEGESNHVIKRCIAVEGDKVMIQNDKTKEIEYVEVPKGHCWLESDNYTYNAGQYPDSLKYGPISNELVYGRVALAIRRLNIFPTFYPHPQNYELIDVYDALPHQRIVISPNTRNEDFMAIDKMKNLPNKEDMTELPKGPADLAMEGKTVEEKQGWTYNYGFKLFTRESSSSSGFFTKSSFNELTSNMDSIMKACGKIPNLNNSPPYILSILPDIHTILHKIVTEHDRDFHALADNDYFQVSAFNLAEKCRELKRILKNDPSSHHILKSSVRRELSKYSLVFSHILHELNAFFSNGTFTGGRFKITKSEAKAFWEQNFGAQAIINWQVFKRELTKVHQIDNSIDLERALQETIQLTKSQYVSKFEFDVFTRLFQPWPQLLVNWKVLAVTHPGYSAFITYEELHEELQPHSQWAIGYVNQSGEILQTIPENKSLMKVLIDGERNGYYTKPKGRPENPDLTRYLHETKPENIEVPEESVQIYFDMGTTFNLCKVCLDRDKDIRIEPCNHLVCADCVAKWKVKDNSPTPTCPFCRCDIRDTTPICLDNDKNSNKPQETNRPLPPIPVDPPCIPPSSDPDDDLYMNEFDDEPTPPPVAPCPPKEPEVFNTVAAGLKKLYNSKLKPLEDAYKFHDFHSPPLDDADFDAKPMILLVGQYSTGKTTFIKYLLESEFPGMRIGPEPTTDCFIIISKGDEDATTGSINEGIIPGNALVVDKTKPFRALSSFGNNFLSRLQCSQMDNPVLDSISIIDSPGILSGEKQRVNRGYDFSKVLTWFAERVDRIILLFDAHKLDISDEFHEALNAVKGYDDKIRVVLNKSDQVNTQQLMRVYGALMWSLGKVITTPEVVRVYIGSFWDQPFLHSENRALFEAESGDLFADLQSLPRNAALRKLNDLIKRARLAKVHCFIIAHLHDNMPAMFGKEKAKAKLIANLQQTYTELSKAHGISPGDFPDVRKMQELLKDADFSKFQSLRETYLKKVDVMLGKEIPELMKMIQKEEAAANLKEKEQPSIKGGGALGGLVDNPFGTGYGRGVDEGRDEDDWPKYDRIFNDLNPVNGKVSGSAAKNEMVKSKLPNSVLGKIWKLADHDKDGYLDDEEFSLAMHLIKVKLENNELPTRLPEHLVPPSQRDGNF</sequence>
<evidence type="ECO:0000313" key="21">
    <source>
        <dbReference type="EMBL" id="CAG5105667.1"/>
    </source>
</evidence>
<keyword evidence="6" id="KW-0547">Nucleotide-binding</keyword>
<dbReference type="SUPFAM" id="SSF52540">
    <property type="entry name" value="P-loop containing nucleoside triphosphate hydrolases"/>
    <property type="match status" value="1"/>
</dbReference>
<dbReference type="SUPFAM" id="SSF57850">
    <property type="entry name" value="RING/U-box"/>
    <property type="match status" value="1"/>
</dbReference>
<dbReference type="Pfam" id="PF02762">
    <property type="entry name" value="Cbl_N3"/>
    <property type="match status" value="1"/>
</dbReference>
<keyword evidence="11" id="KW-0067">ATP-binding</keyword>
<dbReference type="PROSITE" id="PS50089">
    <property type="entry name" value="ZF_RING_2"/>
    <property type="match status" value="1"/>
</dbReference>
<dbReference type="Gene3D" id="1.20.930.20">
    <property type="entry name" value="Adaptor protein Cbl, N-terminal domain"/>
    <property type="match status" value="1"/>
</dbReference>
<dbReference type="SMART" id="SM00027">
    <property type="entry name" value="EH"/>
    <property type="match status" value="1"/>
</dbReference>
<evidence type="ECO:0000256" key="3">
    <source>
        <dbReference type="ARBA" id="ARBA00022475"/>
    </source>
</evidence>
<dbReference type="SMART" id="SM00184">
    <property type="entry name" value="RING"/>
    <property type="match status" value="1"/>
</dbReference>
<feature type="domain" description="EF-hand" evidence="18">
    <location>
        <begin position="1117"/>
        <end position="1152"/>
    </location>
</feature>
<dbReference type="Pfam" id="PF18150">
    <property type="entry name" value="DUF5600"/>
    <property type="match status" value="1"/>
</dbReference>
<evidence type="ECO:0000256" key="5">
    <source>
        <dbReference type="ARBA" id="ARBA00022723"/>
    </source>
</evidence>
<dbReference type="SUPFAM" id="SSF47473">
    <property type="entry name" value="EF-hand"/>
    <property type="match status" value="2"/>
</dbReference>
<organism evidence="21 22">
    <name type="scientific">Oikopleura dioica</name>
    <name type="common">Tunicate</name>
    <dbReference type="NCBI Taxonomy" id="34765"/>
    <lineage>
        <taxon>Eukaryota</taxon>
        <taxon>Metazoa</taxon>
        <taxon>Chordata</taxon>
        <taxon>Tunicata</taxon>
        <taxon>Appendicularia</taxon>
        <taxon>Copelata</taxon>
        <taxon>Oikopleuridae</taxon>
        <taxon>Oikopleura</taxon>
    </lineage>
</organism>
<dbReference type="Gene3D" id="1.10.238.10">
    <property type="entry name" value="EF-hand"/>
    <property type="match status" value="2"/>
</dbReference>
<keyword evidence="12" id="KW-0472">Membrane</keyword>
<dbReference type="SUPFAM" id="SSF51306">
    <property type="entry name" value="LexA/Signal peptidase"/>
    <property type="match status" value="1"/>
</dbReference>
<comment type="pathway">
    <text evidence="14">Protein modification; protein ubiquitination.</text>
</comment>
<dbReference type="Pfam" id="PF12763">
    <property type="entry name" value="EH"/>
    <property type="match status" value="1"/>
</dbReference>
<dbReference type="InterPro" id="IPR013083">
    <property type="entry name" value="Znf_RING/FYVE/PHD"/>
</dbReference>
<keyword evidence="3" id="KW-1003">Cell membrane</keyword>
<dbReference type="InterPro" id="IPR011992">
    <property type="entry name" value="EF-hand-dom_pair"/>
</dbReference>
<dbReference type="CDD" id="cd09913">
    <property type="entry name" value="EHD"/>
    <property type="match status" value="1"/>
</dbReference>
<evidence type="ECO:0000259" key="19">
    <source>
        <dbReference type="PROSITE" id="PS51506"/>
    </source>
</evidence>
<dbReference type="PANTHER" id="PTHR23007:SF11">
    <property type="entry name" value="E3 UBIQUITIN-PROTEIN LIGASE CBL"/>
    <property type="match status" value="1"/>
</dbReference>
<dbReference type="PROSITE" id="PS50031">
    <property type="entry name" value="EH"/>
    <property type="match status" value="1"/>
</dbReference>
<evidence type="ECO:0000256" key="13">
    <source>
        <dbReference type="PROSITE-ProRule" id="PRU00175"/>
    </source>
</evidence>
<keyword evidence="14" id="KW-0833">Ubl conjugation pathway</keyword>
<evidence type="ECO:0000259" key="16">
    <source>
        <dbReference type="PROSITE" id="PS50031"/>
    </source>
</evidence>
<dbReference type="InterPro" id="IPR002048">
    <property type="entry name" value="EF_hand_dom"/>
</dbReference>
<feature type="domain" description="Dynamin-type G" evidence="20">
    <location>
        <begin position="688"/>
        <end position="927"/>
    </location>
</feature>
<dbReference type="InterPro" id="IPR030381">
    <property type="entry name" value="G_DYNAMIN_dom"/>
</dbReference>
<dbReference type="PROSITE" id="PS00018">
    <property type="entry name" value="EF_HAND_1"/>
    <property type="match status" value="1"/>
</dbReference>
<gene>
    <name evidence="21" type="ORF">OKIOD_LOCUS11106</name>
</gene>
<dbReference type="InterPro" id="IPR024162">
    <property type="entry name" value="Adaptor_Cbl"/>
</dbReference>
<dbReference type="Pfam" id="PF16880">
    <property type="entry name" value="EHD_N"/>
    <property type="match status" value="1"/>
</dbReference>
<keyword evidence="10 14" id="KW-0106">Calcium</keyword>
<evidence type="ECO:0000313" key="22">
    <source>
        <dbReference type="Proteomes" id="UP001158576"/>
    </source>
</evidence>
<evidence type="ECO:0000256" key="9">
    <source>
        <dbReference type="ARBA" id="ARBA00022833"/>
    </source>
</evidence>
<dbReference type="Pfam" id="PF00350">
    <property type="entry name" value="Dynamin_N"/>
    <property type="match status" value="1"/>
</dbReference>
<comment type="catalytic activity">
    <reaction evidence="14">
        <text>S-ubiquitinyl-[E2 ubiquitin-conjugating enzyme]-L-cysteine + [acceptor protein]-L-lysine = [E2 ubiquitin-conjugating enzyme]-L-cysteine + N(6)-ubiquitinyl-[acceptor protein]-L-lysine.</text>
        <dbReference type="EC" id="2.3.2.27"/>
    </reaction>
</comment>
<evidence type="ECO:0000259" key="17">
    <source>
        <dbReference type="PROSITE" id="PS50089"/>
    </source>
</evidence>
<dbReference type="PROSITE" id="PS00518">
    <property type="entry name" value="ZF_RING_1"/>
    <property type="match status" value="1"/>
</dbReference>
<keyword evidence="4" id="KW-0597">Phosphoprotein</keyword>
<dbReference type="InterPro" id="IPR027417">
    <property type="entry name" value="P-loop_NTPase"/>
</dbReference>
<dbReference type="PROSITE" id="PS51506">
    <property type="entry name" value="CBL_PTB"/>
    <property type="match status" value="1"/>
</dbReference>
<evidence type="ECO:0000256" key="12">
    <source>
        <dbReference type="ARBA" id="ARBA00023136"/>
    </source>
</evidence>
<dbReference type="Pfam" id="PF13920">
    <property type="entry name" value="zf-C3HC4_3"/>
    <property type="match status" value="1"/>
</dbReference>
<dbReference type="EMBL" id="OU015566">
    <property type="protein sequence ID" value="CAG5105667.1"/>
    <property type="molecule type" value="Genomic_DNA"/>
</dbReference>
<dbReference type="Pfam" id="PF02262">
    <property type="entry name" value="Cbl_N"/>
    <property type="match status" value="1"/>
</dbReference>
<dbReference type="Gene3D" id="3.30.505.10">
    <property type="entry name" value="SH2 domain"/>
    <property type="match status" value="1"/>
</dbReference>
<accession>A0ABN7SUQ4</accession>
<reference evidence="21 22" key="1">
    <citation type="submission" date="2021-04" db="EMBL/GenBank/DDBJ databases">
        <authorList>
            <person name="Bliznina A."/>
        </authorList>
    </citation>
    <scope>NUCLEOTIDE SEQUENCE [LARGE SCALE GENOMIC DNA]</scope>
</reference>
<keyword evidence="5 14" id="KW-0479">Metal-binding</keyword>
<feature type="domain" description="EH" evidence="16">
    <location>
        <begin position="1085"/>
        <end position="1173"/>
    </location>
</feature>
<evidence type="ECO:0000256" key="7">
    <source>
        <dbReference type="ARBA" id="ARBA00022753"/>
    </source>
</evidence>
<dbReference type="InterPro" id="IPR003153">
    <property type="entry name" value="Adaptor_Cbl_N_hlx"/>
</dbReference>
<keyword evidence="8 13" id="KW-0863">Zinc-finger</keyword>
<dbReference type="InterPro" id="IPR001841">
    <property type="entry name" value="Znf_RING"/>
</dbReference>
<comment type="subcellular location">
    <subcellularLocation>
        <location evidence="2">Cell membrane</location>
        <topology evidence="2">Peripheral membrane protein</topology>
        <orientation evidence="2">Cytoplasmic side</orientation>
    </subcellularLocation>
    <subcellularLocation>
        <location evidence="1">Endosome membrane</location>
        <topology evidence="1">Peripheral membrane protein</topology>
        <orientation evidence="1">Cytoplasmic side</orientation>
    </subcellularLocation>
</comment>
<dbReference type="PANTHER" id="PTHR23007">
    <property type="entry name" value="CBL"/>
    <property type="match status" value="1"/>
</dbReference>
<dbReference type="SUPFAM" id="SSF47668">
    <property type="entry name" value="N-terminal domain of cbl (N-cbl)"/>
    <property type="match status" value="1"/>
</dbReference>
<dbReference type="CDD" id="cd00052">
    <property type="entry name" value="EH"/>
    <property type="match status" value="1"/>
</dbReference>
<dbReference type="Gene3D" id="2.10.109.10">
    <property type="entry name" value="Umud Fragment, subunit A"/>
    <property type="match status" value="1"/>
</dbReference>
<dbReference type="Gene3D" id="1.10.268.20">
    <property type="match status" value="1"/>
</dbReference>
<dbReference type="InterPro" id="IPR018247">
    <property type="entry name" value="EF_Hand_1_Ca_BS"/>
</dbReference>
<feature type="domain" description="RING-type" evidence="17">
    <location>
        <begin position="537"/>
        <end position="579"/>
    </location>
</feature>
<dbReference type="PROSITE" id="PS51718">
    <property type="entry name" value="G_DYNAMIN_2"/>
    <property type="match status" value="1"/>
</dbReference>
<dbReference type="InterPro" id="IPR031692">
    <property type="entry name" value="EHD_N"/>
</dbReference>
<evidence type="ECO:0000256" key="10">
    <source>
        <dbReference type="ARBA" id="ARBA00022837"/>
    </source>
</evidence>
<keyword evidence="7" id="KW-0967">Endosome</keyword>
<comment type="domain">
    <text evidence="14">The N-terminus is composed of the phosphotyrosine binding (PTB) domain, a short linker region and the RING-type zinc finger. The PTB domain, which is also called TKB (tyrosine kinase binding) domain, is composed of three different subdomains: a four-helix bundle (4H), a calcium-binding EF hand and a divergent SH2 domain.</text>
</comment>
<evidence type="ECO:0000259" key="20">
    <source>
        <dbReference type="PROSITE" id="PS51718"/>
    </source>
</evidence>
<dbReference type="EC" id="2.3.2.27" evidence="14"/>
<dbReference type="InterPro" id="IPR036860">
    <property type="entry name" value="SH2_dom_sf"/>
</dbReference>
<feature type="region of interest" description="Disordered" evidence="15">
    <location>
        <begin position="591"/>
        <end position="613"/>
    </location>
</feature>
<dbReference type="InterPro" id="IPR014741">
    <property type="entry name" value="Adaptor_Cbl_EF_hand-like"/>
</dbReference>
<comment type="function">
    <text evidence="14">E3 ubiquitin-protein ligase which accepts ubiquitin from specific E2 ubiquitin-conjugating enzymes, and transfers it to substrates, generally promoting their degradation by the proteasome.</text>
</comment>
<dbReference type="SUPFAM" id="SSF55550">
    <property type="entry name" value="SH2 domain"/>
    <property type="match status" value="1"/>
</dbReference>
<evidence type="ECO:0000256" key="6">
    <source>
        <dbReference type="ARBA" id="ARBA00022741"/>
    </source>
</evidence>
<dbReference type="InterPro" id="IPR017907">
    <property type="entry name" value="Znf_RING_CS"/>
</dbReference>
<protein>
    <recommendedName>
        <fullName evidence="14">E3 ubiquitin-protein ligase CBL</fullName>
        <ecNumber evidence="14">2.3.2.27</ecNumber>
    </recommendedName>
</protein>
<keyword evidence="9 14" id="KW-0862">Zinc</keyword>
<dbReference type="Pfam" id="PF02761">
    <property type="entry name" value="Cbl_N2"/>
    <property type="match status" value="1"/>
</dbReference>
<name>A0ABN7SUQ4_OIKDI</name>
<keyword evidence="22" id="KW-1185">Reference proteome</keyword>
<evidence type="ECO:0000256" key="11">
    <source>
        <dbReference type="ARBA" id="ARBA00022840"/>
    </source>
</evidence>
<dbReference type="InterPro" id="IPR036286">
    <property type="entry name" value="LexA/Signal_pep-like_sf"/>
</dbReference>
<dbReference type="InterPro" id="IPR024159">
    <property type="entry name" value="Cbl_PTB"/>
</dbReference>